<evidence type="ECO:0000313" key="1">
    <source>
        <dbReference type="EMBL" id="KAI0040069.1"/>
    </source>
</evidence>
<gene>
    <name evidence="1" type="ORF">FA95DRAFT_928001</name>
</gene>
<organism evidence="1 2">
    <name type="scientific">Auriscalpium vulgare</name>
    <dbReference type="NCBI Taxonomy" id="40419"/>
    <lineage>
        <taxon>Eukaryota</taxon>
        <taxon>Fungi</taxon>
        <taxon>Dikarya</taxon>
        <taxon>Basidiomycota</taxon>
        <taxon>Agaricomycotina</taxon>
        <taxon>Agaricomycetes</taxon>
        <taxon>Russulales</taxon>
        <taxon>Auriscalpiaceae</taxon>
        <taxon>Auriscalpium</taxon>
    </lineage>
</organism>
<protein>
    <submittedName>
        <fullName evidence="1">Uncharacterized protein</fullName>
    </submittedName>
</protein>
<evidence type="ECO:0000313" key="2">
    <source>
        <dbReference type="Proteomes" id="UP000814033"/>
    </source>
</evidence>
<reference evidence="1" key="1">
    <citation type="submission" date="2021-02" db="EMBL/GenBank/DDBJ databases">
        <authorList>
            <consortium name="DOE Joint Genome Institute"/>
            <person name="Ahrendt S."/>
            <person name="Looney B.P."/>
            <person name="Miyauchi S."/>
            <person name="Morin E."/>
            <person name="Drula E."/>
            <person name="Courty P.E."/>
            <person name="Chicoki N."/>
            <person name="Fauchery L."/>
            <person name="Kohler A."/>
            <person name="Kuo A."/>
            <person name="Labutti K."/>
            <person name="Pangilinan J."/>
            <person name="Lipzen A."/>
            <person name="Riley R."/>
            <person name="Andreopoulos W."/>
            <person name="He G."/>
            <person name="Johnson J."/>
            <person name="Barry K.W."/>
            <person name="Grigoriev I.V."/>
            <person name="Nagy L."/>
            <person name="Hibbett D."/>
            <person name="Henrissat B."/>
            <person name="Matheny P.B."/>
            <person name="Labbe J."/>
            <person name="Martin F."/>
        </authorList>
    </citation>
    <scope>NUCLEOTIDE SEQUENCE</scope>
    <source>
        <strain evidence="1">FP105234-sp</strain>
    </source>
</reference>
<comment type="caution">
    <text evidence="1">The sequence shown here is derived from an EMBL/GenBank/DDBJ whole genome shotgun (WGS) entry which is preliminary data.</text>
</comment>
<keyword evidence="2" id="KW-1185">Reference proteome</keyword>
<reference evidence="1" key="2">
    <citation type="journal article" date="2022" name="New Phytol.">
        <title>Evolutionary transition to the ectomycorrhizal habit in the genomes of a hyperdiverse lineage of mushroom-forming fungi.</title>
        <authorList>
            <person name="Looney B."/>
            <person name="Miyauchi S."/>
            <person name="Morin E."/>
            <person name="Drula E."/>
            <person name="Courty P.E."/>
            <person name="Kohler A."/>
            <person name="Kuo A."/>
            <person name="LaButti K."/>
            <person name="Pangilinan J."/>
            <person name="Lipzen A."/>
            <person name="Riley R."/>
            <person name="Andreopoulos W."/>
            <person name="He G."/>
            <person name="Johnson J."/>
            <person name="Nolan M."/>
            <person name="Tritt A."/>
            <person name="Barry K.W."/>
            <person name="Grigoriev I.V."/>
            <person name="Nagy L.G."/>
            <person name="Hibbett D."/>
            <person name="Henrissat B."/>
            <person name="Matheny P.B."/>
            <person name="Labbe J."/>
            <person name="Martin F.M."/>
        </authorList>
    </citation>
    <scope>NUCLEOTIDE SEQUENCE</scope>
    <source>
        <strain evidence="1">FP105234-sp</strain>
    </source>
</reference>
<proteinExistence type="predicted"/>
<name>A0ACB8R7I1_9AGAM</name>
<sequence length="153" mass="16221">MVSTVCEKFTAATSSSIWISTSSRQRSRSQLIANTCARQRNRAPTPILSRLLGPLTSSSTFAGAMFLDGSICTPIAGQSSTHNTSFSPASAVDPVESAGLHSAMSPASHCTQTIWRGCRNSSRPLGLFIPASLFIRRAWKGGVVPRVGLSHLS</sequence>
<dbReference type="Proteomes" id="UP000814033">
    <property type="component" value="Unassembled WGS sequence"/>
</dbReference>
<accession>A0ACB8R7I1</accession>
<dbReference type="EMBL" id="MU276231">
    <property type="protein sequence ID" value="KAI0040069.1"/>
    <property type="molecule type" value="Genomic_DNA"/>
</dbReference>